<sequence>MKQLLLLAIMACSAILSAQLNSTLRSNLEYDDGVNDIWGYVAPDGTEYAIVGVLNGVSFVSLADPDNPVEVVRVPGDRSAWRDMKTYGDYAYVVADQGDDGIVAYDLRFLPDSVPTRQNRYQVPGFPLQFDQAHNIYIDETIGRAYTAGGSRQINDGGILMFDLTEDPMSPVYVGKGPETYSHDVFVLGDTMYCSEIYDGELAIYDISNLDSIITLGTTLTPLDFTHNAWTTADGQTIFTTDERANAPVAAYDISDKKDIKELYQFRPLESINRGVIPHNVHVIDDYLSISYYTDGLRVADASKPDNIIEVANYDTWLGADGDFNGAWGAYPFLPSGLTLVSDRQSGLFVVDVDYKRAARLEGIITDFEFGTPLNNVDVSISAPQLNSGTTDALGRYKTGLANGGTYEVTFTAENYNPLTVDVTLENGVCTILDTFMETTLPRFNLKVTVIDDETEELISSSTVRLVSNEEDMVSQTDINGEVRVNGVFETTFDLYVAEWGYETEERLNISTEDLQDLVIRLRPGFMDDFVTDEGWEVVSGANSGNWERAVPRGTFFGNEPFNPGFDVDGDIGAEAYVTGNRGTGAGDDDVDGDATILTSPVFYSLPGQDSLRVKYQYWFANDGGDTPENDTLTISINNNEETVIVRQYTGIQNEWTQDSFLVADYLRESSQLRLIVTTSDFSFAGHLVEAGFDNFRAYGRSIPVNTDDLSLCADCDQVHIFPNPSNSEFQLTIGRNLSAPSLRVLDALGRVVENRKLAANTRALTFGQQLPTGLYFVEILDGGTRVETNKVIKEQ</sequence>
<dbReference type="SUPFAM" id="SSF75011">
    <property type="entry name" value="3-carboxy-cis,cis-mucoante lactonizing enzyme"/>
    <property type="match status" value="1"/>
</dbReference>
<accession>A0A1H8Z337</accession>
<proteinExistence type="predicted"/>
<dbReference type="Gene3D" id="2.60.40.1120">
    <property type="entry name" value="Carboxypeptidase-like, regulatory domain"/>
    <property type="match status" value="1"/>
</dbReference>
<dbReference type="InterPro" id="IPR027589">
    <property type="entry name" value="Choice_anch_B"/>
</dbReference>
<dbReference type="InterPro" id="IPR008969">
    <property type="entry name" value="CarboxyPept-like_regulatory"/>
</dbReference>
<dbReference type="Proteomes" id="UP000199021">
    <property type="component" value="Unassembled WGS sequence"/>
</dbReference>
<dbReference type="NCBIfam" id="TIGR04183">
    <property type="entry name" value="Por_Secre_tail"/>
    <property type="match status" value="1"/>
</dbReference>
<evidence type="ECO:0000256" key="1">
    <source>
        <dbReference type="SAM" id="SignalP"/>
    </source>
</evidence>
<feature type="domain" description="Secretion system C-terminal sorting" evidence="2">
    <location>
        <begin position="721"/>
        <end position="793"/>
    </location>
</feature>
<evidence type="ECO:0000259" key="2">
    <source>
        <dbReference type="Pfam" id="PF18962"/>
    </source>
</evidence>
<organism evidence="3 4">
    <name type="scientific">Neolewinella agarilytica</name>
    <dbReference type="NCBI Taxonomy" id="478744"/>
    <lineage>
        <taxon>Bacteria</taxon>
        <taxon>Pseudomonadati</taxon>
        <taxon>Bacteroidota</taxon>
        <taxon>Saprospiria</taxon>
        <taxon>Saprospirales</taxon>
        <taxon>Lewinellaceae</taxon>
        <taxon>Neolewinella</taxon>
    </lineage>
</organism>
<dbReference type="Pfam" id="PF18962">
    <property type="entry name" value="Por_Secre_tail"/>
    <property type="match status" value="1"/>
</dbReference>
<dbReference type="RefSeq" id="WP_175489207.1">
    <property type="nucleotide sequence ID" value="NZ_FOFB01000001.1"/>
</dbReference>
<keyword evidence="4" id="KW-1185">Reference proteome</keyword>
<dbReference type="InterPro" id="IPR026444">
    <property type="entry name" value="Secre_tail"/>
</dbReference>
<feature type="chain" id="PRO_5011582697" evidence="1">
    <location>
        <begin position="19"/>
        <end position="796"/>
    </location>
</feature>
<dbReference type="PANTHER" id="PTHR38787:SF3">
    <property type="entry name" value="REGULATORY P DOMAIN-CONTAINING PROTEIN"/>
    <property type="match status" value="1"/>
</dbReference>
<dbReference type="Pfam" id="PF13620">
    <property type="entry name" value="CarboxypepD_reg"/>
    <property type="match status" value="1"/>
</dbReference>
<dbReference type="GO" id="GO:0005576">
    <property type="term" value="C:extracellular region"/>
    <property type="evidence" value="ECO:0007669"/>
    <property type="project" value="TreeGrafter"/>
</dbReference>
<dbReference type="STRING" id="478744.SAMN05444359_101156"/>
<feature type="signal peptide" evidence="1">
    <location>
        <begin position="1"/>
        <end position="18"/>
    </location>
</feature>
<dbReference type="InParanoid" id="A0A1H8Z337"/>
<dbReference type="SUPFAM" id="SSF49464">
    <property type="entry name" value="Carboxypeptidase regulatory domain-like"/>
    <property type="match status" value="1"/>
</dbReference>
<evidence type="ECO:0000313" key="3">
    <source>
        <dbReference type="EMBL" id="SEP58854.1"/>
    </source>
</evidence>
<evidence type="ECO:0000313" key="4">
    <source>
        <dbReference type="Proteomes" id="UP000199021"/>
    </source>
</evidence>
<dbReference type="NCBIfam" id="TIGR04312">
    <property type="entry name" value="choice_anch_B"/>
    <property type="match status" value="1"/>
</dbReference>
<reference evidence="4" key="1">
    <citation type="submission" date="2016-10" db="EMBL/GenBank/DDBJ databases">
        <authorList>
            <person name="Varghese N."/>
            <person name="Submissions S."/>
        </authorList>
    </citation>
    <scope>NUCLEOTIDE SEQUENCE [LARGE SCALE GENOMIC DNA]</scope>
    <source>
        <strain evidence="4">DSM 24740</strain>
    </source>
</reference>
<name>A0A1H8Z337_9BACT</name>
<dbReference type="EMBL" id="FOFB01000001">
    <property type="protein sequence ID" value="SEP58854.1"/>
    <property type="molecule type" value="Genomic_DNA"/>
</dbReference>
<dbReference type="AlphaFoldDB" id="A0A1H8Z337"/>
<protein>
    <submittedName>
        <fullName evidence="3">Choice-of-anchor B domain-containing protein</fullName>
    </submittedName>
</protein>
<dbReference type="PANTHER" id="PTHR38787">
    <property type="entry name" value="REGULATORY P DOMAIN-CONTAINING PROTEIN"/>
    <property type="match status" value="1"/>
</dbReference>
<gene>
    <name evidence="3" type="ORF">SAMN05444359_101156</name>
</gene>
<keyword evidence="1" id="KW-0732">Signal</keyword>